<organism evidence="2 3">
    <name type="scientific">Candidatus Dorea gallistercoris</name>
    <dbReference type="NCBI Taxonomy" id="2838542"/>
    <lineage>
        <taxon>Bacteria</taxon>
        <taxon>Bacillati</taxon>
        <taxon>Bacillota</taxon>
        <taxon>Clostridia</taxon>
        <taxon>Lachnospirales</taxon>
        <taxon>Lachnospiraceae</taxon>
        <taxon>Dorea</taxon>
    </lineage>
</organism>
<evidence type="ECO:0000313" key="2">
    <source>
        <dbReference type="EMBL" id="HIW84335.1"/>
    </source>
</evidence>
<keyword evidence="1" id="KW-1133">Transmembrane helix</keyword>
<dbReference type="InterPro" id="IPR021509">
    <property type="entry name" value="DUF3169"/>
</dbReference>
<feature type="transmembrane region" description="Helical" evidence="1">
    <location>
        <begin position="137"/>
        <end position="159"/>
    </location>
</feature>
<feature type="transmembrane region" description="Helical" evidence="1">
    <location>
        <begin position="102"/>
        <end position="125"/>
    </location>
</feature>
<comment type="caution">
    <text evidence="2">The sequence shown here is derived from an EMBL/GenBank/DDBJ whole genome shotgun (WGS) entry which is preliminary data.</text>
</comment>
<evidence type="ECO:0000256" key="1">
    <source>
        <dbReference type="SAM" id="Phobius"/>
    </source>
</evidence>
<keyword evidence="1" id="KW-0812">Transmembrane</keyword>
<feature type="transmembrane region" description="Helical" evidence="1">
    <location>
        <begin position="12"/>
        <end position="36"/>
    </location>
</feature>
<name>A0A9D1RBD8_9FIRM</name>
<dbReference type="Pfam" id="PF11368">
    <property type="entry name" value="DUF3169"/>
    <property type="match status" value="1"/>
</dbReference>
<dbReference type="EMBL" id="DXGF01000146">
    <property type="protein sequence ID" value="HIW84335.1"/>
    <property type="molecule type" value="Genomic_DNA"/>
</dbReference>
<keyword evidence="1" id="KW-0472">Membrane</keyword>
<evidence type="ECO:0000313" key="3">
    <source>
        <dbReference type="Proteomes" id="UP000824263"/>
    </source>
</evidence>
<accession>A0A9D1RBD8</accession>
<proteinExistence type="predicted"/>
<dbReference type="Proteomes" id="UP000824263">
    <property type="component" value="Unassembled WGS sequence"/>
</dbReference>
<feature type="transmembrane region" description="Helical" evidence="1">
    <location>
        <begin position="227"/>
        <end position="247"/>
    </location>
</feature>
<dbReference type="AlphaFoldDB" id="A0A9D1RBD8"/>
<feature type="transmembrane region" description="Helical" evidence="1">
    <location>
        <begin position="56"/>
        <end position="75"/>
    </location>
</feature>
<sequence>MREKRAEKKMNSYLKMILFMCLGGVIGAFLGGSLIFWEDGMDGFLQSASGWIGRNVAVILWVFTVVTLILSFVCYRQAERYIRQMDEEDDSLMEALDHGYELWSSAGMAATSVLMCLSMVIFAFGFPVEEKDAAYRLLWAVIPFLATVLVCVMYQIAAVKQLRRKDPSKKGDAADLRFEKEWIESCDEAERMVIYKSSYKTFNMMKTLLMFLLVIAMMGQLSFGTGMAAVVLLAVANIVMLVVYSVYSLRFQKLKFGE</sequence>
<protein>
    <submittedName>
        <fullName evidence="2">DUF3169 family protein</fullName>
    </submittedName>
</protein>
<feature type="transmembrane region" description="Helical" evidence="1">
    <location>
        <begin position="201"/>
        <end position="221"/>
    </location>
</feature>
<reference evidence="2" key="2">
    <citation type="submission" date="2021-04" db="EMBL/GenBank/DDBJ databases">
        <authorList>
            <person name="Gilroy R."/>
        </authorList>
    </citation>
    <scope>NUCLEOTIDE SEQUENCE</scope>
    <source>
        <strain evidence="2">ChiSxjej1B13-11762</strain>
    </source>
</reference>
<reference evidence="2" key="1">
    <citation type="journal article" date="2021" name="PeerJ">
        <title>Extensive microbial diversity within the chicken gut microbiome revealed by metagenomics and culture.</title>
        <authorList>
            <person name="Gilroy R."/>
            <person name="Ravi A."/>
            <person name="Getino M."/>
            <person name="Pursley I."/>
            <person name="Horton D.L."/>
            <person name="Alikhan N.F."/>
            <person name="Baker D."/>
            <person name="Gharbi K."/>
            <person name="Hall N."/>
            <person name="Watson M."/>
            <person name="Adriaenssens E.M."/>
            <person name="Foster-Nyarko E."/>
            <person name="Jarju S."/>
            <person name="Secka A."/>
            <person name="Antonio M."/>
            <person name="Oren A."/>
            <person name="Chaudhuri R.R."/>
            <person name="La Ragione R."/>
            <person name="Hildebrand F."/>
            <person name="Pallen M.J."/>
        </authorList>
    </citation>
    <scope>NUCLEOTIDE SEQUENCE</scope>
    <source>
        <strain evidence="2">ChiSxjej1B13-11762</strain>
    </source>
</reference>
<gene>
    <name evidence="2" type="ORF">H9873_08430</name>
</gene>